<evidence type="ECO:0000313" key="8">
    <source>
        <dbReference type="Proteomes" id="UP000294963"/>
    </source>
</evidence>
<protein>
    <submittedName>
        <fullName evidence="7">Threonine efflux protein</fullName>
    </submittedName>
</protein>
<evidence type="ECO:0000256" key="6">
    <source>
        <dbReference type="SAM" id="Phobius"/>
    </source>
</evidence>
<comment type="caution">
    <text evidence="7">The sequence shown here is derived from an EMBL/GenBank/DDBJ whole genome shotgun (WGS) entry which is preliminary data.</text>
</comment>
<dbReference type="Pfam" id="PF01810">
    <property type="entry name" value="LysE"/>
    <property type="match status" value="1"/>
</dbReference>
<evidence type="ECO:0000256" key="5">
    <source>
        <dbReference type="ARBA" id="ARBA00023136"/>
    </source>
</evidence>
<sequence>MSLLLSICTLHFIAQLTPGPDVLLIAKSAASTTLSNTLKIILGVSLGVVVWVVLTLMGFTLLIQQWPWIQHLIMLLGGVFLAKMGLAMFRGGLSSLKRDDLFDDISVPQSQHYFLNGLLTNLSNPKIVIYFSSVFSLALASSADANLKLQLALIIPIQTFLTFGLLMWILSRPKIKTLYQGMSAYIDIVSGLLFMLFAVWLWLDAWPLFNLLLNA</sequence>
<keyword evidence="3 6" id="KW-0812">Transmembrane</keyword>
<feature type="transmembrane region" description="Helical" evidence="6">
    <location>
        <begin position="40"/>
        <end position="62"/>
    </location>
</feature>
<accession>A0A4R1XRM2</accession>
<evidence type="ECO:0000256" key="2">
    <source>
        <dbReference type="ARBA" id="ARBA00022475"/>
    </source>
</evidence>
<proteinExistence type="predicted"/>
<dbReference type="AlphaFoldDB" id="A0A4R1XRM2"/>
<keyword evidence="4 6" id="KW-1133">Transmembrane helix</keyword>
<feature type="transmembrane region" description="Helical" evidence="6">
    <location>
        <begin position="68"/>
        <end position="89"/>
    </location>
</feature>
<dbReference type="OrthoDB" id="581870at2"/>
<dbReference type="InterPro" id="IPR001123">
    <property type="entry name" value="LeuE-type"/>
</dbReference>
<dbReference type="EMBL" id="SLVJ01000010">
    <property type="protein sequence ID" value="TCM66974.1"/>
    <property type="molecule type" value="Genomic_DNA"/>
</dbReference>
<evidence type="ECO:0000256" key="3">
    <source>
        <dbReference type="ARBA" id="ARBA00022692"/>
    </source>
</evidence>
<dbReference type="Proteomes" id="UP000294963">
    <property type="component" value="Unassembled WGS sequence"/>
</dbReference>
<name>A0A4R1XRM2_ACICA</name>
<keyword evidence="5 6" id="KW-0472">Membrane</keyword>
<keyword evidence="2" id="KW-1003">Cell membrane</keyword>
<gene>
    <name evidence="7" type="ORF">EC844_11015</name>
</gene>
<feature type="transmembrane region" description="Helical" evidence="6">
    <location>
        <begin position="127"/>
        <end position="143"/>
    </location>
</feature>
<reference evidence="7 8" key="1">
    <citation type="submission" date="2019-03" db="EMBL/GenBank/DDBJ databases">
        <title>Genomic analyses of the natural microbiome of Caenorhabditis elegans.</title>
        <authorList>
            <person name="Samuel B."/>
        </authorList>
    </citation>
    <scope>NUCLEOTIDE SEQUENCE [LARGE SCALE GENOMIC DNA]</scope>
    <source>
        <strain evidence="7 8">JUb89</strain>
    </source>
</reference>
<dbReference type="GO" id="GO:0015171">
    <property type="term" value="F:amino acid transmembrane transporter activity"/>
    <property type="evidence" value="ECO:0007669"/>
    <property type="project" value="TreeGrafter"/>
</dbReference>
<organism evidence="7 8">
    <name type="scientific">Acinetobacter calcoaceticus</name>
    <dbReference type="NCBI Taxonomy" id="471"/>
    <lineage>
        <taxon>Bacteria</taxon>
        <taxon>Pseudomonadati</taxon>
        <taxon>Pseudomonadota</taxon>
        <taxon>Gammaproteobacteria</taxon>
        <taxon>Moraxellales</taxon>
        <taxon>Moraxellaceae</taxon>
        <taxon>Acinetobacter</taxon>
        <taxon>Acinetobacter calcoaceticus/baumannii complex</taxon>
    </lineage>
</organism>
<evidence type="ECO:0000256" key="4">
    <source>
        <dbReference type="ARBA" id="ARBA00022989"/>
    </source>
</evidence>
<feature type="transmembrane region" description="Helical" evidence="6">
    <location>
        <begin position="149"/>
        <end position="170"/>
    </location>
</feature>
<comment type="subcellular location">
    <subcellularLocation>
        <location evidence="1">Cell membrane</location>
        <topology evidence="1">Multi-pass membrane protein</topology>
    </subcellularLocation>
</comment>
<evidence type="ECO:0000313" key="7">
    <source>
        <dbReference type="EMBL" id="TCM66974.1"/>
    </source>
</evidence>
<dbReference type="PANTHER" id="PTHR30086">
    <property type="entry name" value="ARGININE EXPORTER PROTEIN ARGO"/>
    <property type="match status" value="1"/>
</dbReference>
<keyword evidence="8" id="KW-1185">Reference proteome</keyword>
<dbReference type="PANTHER" id="PTHR30086:SF19">
    <property type="entry name" value="THREONINE EFFLUX PROTEIN"/>
    <property type="match status" value="1"/>
</dbReference>
<feature type="transmembrane region" description="Helical" evidence="6">
    <location>
        <begin position="182"/>
        <end position="203"/>
    </location>
</feature>
<dbReference type="GO" id="GO:0005886">
    <property type="term" value="C:plasma membrane"/>
    <property type="evidence" value="ECO:0007669"/>
    <property type="project" value="UniProtKB-SubCell"/>
</dbReference>
<evidence type="ECO:0000256" key="1">
    <source>
        <dbReference type="ARBA" id="ARBA00004651"/>
    </source>
</evidence>